<feature type="domain" description="TB" evidence="13">
    <location>
        <begin position="493"/>
        <end position="550"/>
    </location>
</feature>
<feature type="domain" description="EGF-like" evidence="12">
    <location>
        <begin position="1107"/>
        <end position="1144"/>
    </location>
</feature>
<feature type="domain" description="EGF-like" evidence="12">
    <location>
        <begin position="1916"/>
        <end position="1957"/>
    </location>
</feature>
<feature type="domain" description="EGF-like" evidence="12">
    <location>
        <begin position="940"/>
        <end position="981"/>
    </location>
</feature>
<feature type="domain" description="EGF-like" evidence="12">
    <location>
        <begin position="134"/>
        <end position="175"/>
    </location>
</feature>
<dbReference type="InterPro" id="IPR024731">
    <property type="entry name" value="NELL2-like_EGF"/>
</dbReference>
<dbReference type="Gene3D" id="3.90.290.10">
    <property type="entry name" value="TGF-beta binding (TB) domain"/>
    <property type="match status" value="9"/>
</dbReference>
<evidence type="ECO:0000313" key="14">
    <source>
        <dbReference type="EMBL" id="OWF47553.1"/>
    </source>
</evidence>
<feature type="domain" description="EGF-like" evidence="12">
    <location>
        <begin position="447"/>
        <end position="488"/>
    </location>
</feature>
<feature type="domain" description="EGF-like" evidence="12">
    <location>
        <begin position="1675"/>
        <end position="1712"/>
    </location>
</feature>
<dbReference type="FunFam" id="2.10.25.10:FF:000017">
    <property type="entry name" value="latent-transforming growth factor beta-binding protein 4 isoform X1"/>
    <property type="match status" value="3"/>
</dbReference>
<keyword evidence="3" id="KW-0272">Extracellular matrix</keyword>
<dbReference type="Pfam" id="PF00683">
    <property type="entry name" value="TB"/>
    <property type="match status" value="9"/>
</dbReference>
<feature type="domain" description="TB" evidence="13">
    <location>
        <begin position="689"/>
        <end position="732"/>
    </location>
</feature>
<keyword evidence="6" id="KW-0677">Repeat</keyword>
<dbReference type="PANTHER" id="PTHR47333:SF5">
    <property type="entry name" value="FIBRILLIN-3"/>
    <property type="match status" value="1"/>
</dbReference>
<gene>
    <name evidence="14" type="ORF">KP79_PYT15615</name>
</gene>
<feature type="domain" description="EGF-like" evidence="12">
    <location>
        <begin position="1998"/>
        <end position="2038"/>
    </location>
</feature>
<dbReference type="Pfam" id="PF14670">
    <property type="entry name" value="FXa_inhibition"/>
    <property type="match status" value="1"/>
</dbReference>
<protein>
    <submittedName>
        <fullName evidence="14">Fibrillin-1</fullName>
    </submittedName>
</protein>
<feature type="domain" description="EGF-like" evidence="12">
    <location>
        <begin position="2312"/>
        <end position="2350"/>
    </location>
</feature>
<dbReference type="InterPro" id="IPR018097">
    <property type="entry name" value="EGF_Ca-bd_CS"/>
</dbReference>
<dbReference type="PROSITE" id="PS00022">
    <property type="entry name" value="EGF_1"/>
    <property type="match status" value="1"/>
</dbReference>
<organism evidence="14 15">
    <name type="scientific">Mizuhopecten yessoensis</name>
    <name type="common">Japanese scallop</name>
    <name type="synonym">Patinopecten yessoensis</name>
    <dbReference type="NCBI Taxonomy" id="6573"/>
    <lineage>
        <taxon>Eukaryota</taxon>
        <taxon>Metazoa</taxon>
        <taxon>Spiralia</taxon>
        <taxon>Lophotrochozoa</taxon>
        <taxon>Mollusca</taxon>
        <taxon>Bivalvia</taxon>
        <taxon>Autobranchia</taxon>
        <taxon>Pteriomorphia</taxon>
        <taxon>Pectinida</taxon>
        <taxon>Pectinoidea</taxon>
        <taxon>Pectinidae</taxon>
        <taxon>Mizuhopecten</taxon>
    </lineage>
</organism>
<dbReference type="Pfam" id="PF12947">
    <property type="entry name" value="EGF_3"/>
    <property type="match status" value="2"/>
</dbReference>
<dbReference type="SUPFAM" id="SSF57196">
    <property type="entry name" value="EGF/Laminin"/>
    <property type="match status" value="10"/>
</dbReference>
<feature type="region of interest" description="Disordered" evidence="11">
    <location>
        <begin position="2524"/>
        <end position="2557"/>
    </location>
</feature>
<feature type="domain" description="EGF-like" evidence="12">
    <location>
        <begin position="2231"/>
        <end position="2271"/>
    </location>
</feature>
<dbReference type="CDD" id="cd00054">
    <property type="entry name" value="EGF_CA"/>
    <property type="match status" value="20"/>
</dbReference>
<feature type="domain" description="EGF-like" evidence="12">
    <location>
        <begin position="281"/>
        <end position="322"/>
    </location>
</feature>
<keyword evidence="4 10" id="KW-0245">EGF-like domain</keyword>
<evidence type="ECO:0000256" key="3">
    <source>
        <dbReference type="ARBA" id="ARBA00022530"/>
    </source>
</evidence>
<dbReference type="GO" id="GO:0071944">
    <property type="term" value="C:cell periphery"/>
    <property type="evidence" value="ECO:0007669"/>
    <property type="project" value="UniProtKB-ARBA"/>
</dbReference>
<sequence length="2665" mass="289970">MNGGRCVGNDRCSCSYGFSGRRCEHDYRTGPCFTQISDNMCRGQLTGVVCTKALCCATIGKAWGKPCEQCPLHSQPCRRGYIPNLQAQNCQDVNECAAIPGLCVGGSCVNTPGSYRCECKAGQSQNPITQVCEDINECETIPNTCENGKCTNTEGSYFCVCDPGYETNADRTQCAVFKRKTCFSRISAGTCADPMGILLSLRDCCCEMGKGWGNSSICQLCPEKNSDAHRELCVVSDLKRNECSLFPTLCTNARCVNTLQAYRCDCNAGFKPTSDPDVCIDINECREDPRLCLNGLCVNTEGSFRCECNAGYTLSTDGRYCTDMNECDTSGMCPNGRCVNMNGGYKCECNTGYRQSTNQQICFDLNECTENGKLCTNGMCENMEGSFRCVCNPGFQLSPDGAFCLDYNECATTRMCTHGRCINMNGGYKCICNIGFMSTPDNRACIDINECKARQSPCVNGICINNQGSFRCECPPNFRMGPEGRTCIDTRRAQCYREYRSGRCSSALQTLMSKAMCCCMDTGGVNILKGWGQRCEPCPTPGDRGYSDLCRDIGRTPDGDINECRLNPFICVNGACENRDGSYRCLCNPGFESDPTGKLCNDINECVKYPNYCDGGQCRNTLGSYQCTCQAGYQFNQRTSSCEDQNECESNPCTDGDCINSPGSFRCDCRESGASLDSTGRICVDNRKGACWLEIRDRMCENNLKTLVTKAECCGSIGKAWGSPCEICPPQSQLKCPPGYAPKSGVCIDINECELYSNLCQGGGECVNSVGSFTCNCPPGLSLDSSGRNCVDLRESTCYLGFSRGSCTNPLSGTYLKADCCCSLGKGWGTACTACPAHDSAEYQSLCTIDGGRRKDINECLLYPGICSNGVCQNTFGSFVCSCNQGFALDNSGFNCTDIDECRISFGVCGNGTCQNTPGMFRCLCNEGFKGVMMDQMCVDIDECDEQPGLCRGGSCVNTIGGHFCECPEGHVLSRDGQSCTDVDECSESQSICNNGICENFMGGYHCRCFDGYVTTRDHTTCIDDNECADRNGGCQSLCVNTPGSFVCGCDPGFVLLPDQKSCGDVNECKEEGDICNGGKCTNLPGSYRCTCIGGLTPSVDGKMCLDVDECIANRNLCLNGQCQNNHGSYVCICETGFSVKMETRNPGCTDDNECESGSAGCDSHAVCINTIGSYKCDCKPGYTGDGFTCRDSNECTRNNGGCDLDATCINVPGSFKCVCDDGFSGDGFQCRDVDECTLDSTLCENGQCLNFPGGFRCDCDMGFSPTLDEKACVDINECNTFHNLCVNGECENLIGLFRCNCNQGFRLDESGGNCTDINECSNPDNCLYGTCVNTQGGYICNCPTGYETNPTGTGCIDKRLGTCYMTVPENRQYGVCRDVITLDTYRATCCCSIGQGWGEEPGFCERCPVNGTSEYRTLCPGGPGFKPSIDLILEDIDECEELQNICKGGECQNTFGSFICVCPTGYRLHNHQCIDINECVEDSTLCGEGTCMNTQGSYRCVCPNGYIPMEGDIDCMDMRKGDCFPTYYTTTQPPFTLVCESPIAYNITRVDCCCTTIGQAWGQPCEACPPKRSAAYADLCEPERIGEGINECEKFQRICENGRCIDTLQSFRCECFDGYEYNPTSYKCEDIDECHLTGESPCKGYAQCINTPGSFTCQCPPGYKLSPGGRRCLDVNECEELAGVCINGECDNLDGSFRCTCFPGFRLNTNRDACIDRNECTARPGRCRNGTCENLIGGFRCHCSPGFIVSGNQDCQDIDECVERDNVCLAGSCLNSEGSYKCICHEGYTLQQLDNNQFCIDVNECETVPGVCANGRCENIDGGYRCQCPPNTILTDDGMMCLDVREGNCFGRFASGLCLDAFTRNMTKAACCCTVGQAWGNTNLCEVCPQRGEASFDALCPDTGVITSPDGGTMDVNECMMIPGLCENGQCVNTDGSFRCECGQGFVLDNTGRRCVDDNECLAGNICGNGTCTNVEGGFQCNCADGFMPGMDNTCEDVNECLTDQNNCAFRCVNIPGSFQCICPKGYNLAPDGIHCQDVDECLAGDHQCRYACKNLVGTFMCVCPEGYREFGRNDCRDIDECATIPDACRNGRCINTIGGYRCRCQPGFSTSLDGKECRDTREDYCFFDLTGGRCRIGPSIRRTTQVECCCTGAAAWGRGCEQCPRVNSRQFRKMCPDGLGTRPGGEDINECLIFPGRCKNGQCINKPGSYGCICDRGYKTDPMGTSCIDVNECEDQRSPCEFTCLNLVGSYKCTCPPGYVLNMDGKTCRDLDECATMQHNCQHKCINTVGSFECGCATGFRRGVGNRCVDINECEEQPQLCGPKGTCNNTPGSFRCVCMRGYIVDQSGTNCVDIDECANGKCTDGCENTPGAYRCQCPPGYTLHPSIDQCIDDNECNLQGVCGQAECSNQEGSYNCFCPPGLEFDPNIMACVDLNVCTSHPCLFGCSPSGASFVCGCPTGYQSIGQGHCVSTITPPEGDLNDIYPNGDIPHVTAPKDGSVPHGEGCYECDIEDMDLPLSKRSKRAAKHQNHKVSNSGKNRSQQHQMSNSASRFNQSVLDPDKPIVLYLNRSSIRRKTKVMKVLPALTALKNNIRYSIAQGNERKMFSMHQRKGISSLRFRRKLHKPKVYHLRIAGRPIHKKTEIAGKNVNLKKIAIRLDIHLV</sequence>
<dbReference type="InterPro" id="IPR009030">
    <property type="entry name" value="Growth_fac_rcpt_cys_sf"/>
</dbReference>
<dbReference type="FunFam" id="2.10.25.10:FF:000010">
    <property type="entry name" value="Pro-epidermal growth factor"/>
    <property type="match status" value="1"/>
</dbReference>
<feature type="domain" description="TB" evidence="13">
    <location>
        <begin position="180"/>
        <end position="233"/>
    </location>
</feature>
<proteinExistence type="predicted"/>
<feature type="domain" description="TB" evidence="13">
    <location>
        <begin position="1848"/>
        <end position="1901"/>
    </location>
</feature>
<dbReference type="FunFam" id="2.10.25.10:FF:000002">
    <property type="entry name" value="Latent-transforming growth factor beta-binding protein 3"/>
    <property type="match status" value="1"/>
</dbReference>
<feature type="domain" description="EGF-like" evidence="12">
    <location>
        <begin position="856"/>
        <end position="893"/>
    </location>
</feature>
<evidence type="ECO:0000313" key="15">
    <source>
        <dbReference type="Proteomes" id="UP000242188"/>
    </source>
</evidence>
<dbReference type="InterPro" id="IPR052080">
    <property type="entry name" value="vWF_C/EGF_Fibrillin"/>
</dbReference>
<feature type="domain" description="EGF-like" evidence="12">
    <location>
        <begin position="364"/>
        <end position="405"/>
    </location>
</feature>
<keyword evidence="7" id="KW-0106">Calcium</keyword>
<evidence type="ECO:0000256" key="1">
    <source>
        <dbReference type="ARBA" id="ARBA00004498"/>
    </source>
</evidence>
<feature type="domain" description="EGF-like" evidence="12">
    <location>
        <begin position="1233"/>
        <end position="1270"/>
    </location>
</feature>
<feature type="domain" description="EGF-like" evidence="12">
    <location>
        <begin position="1317"/>
        <end position="1357"/>
    </location>
</feature>
<dbReference type="InterPro" id="IPR000152">
    <property type="entry name" value="EGF-type_Asp/Asn_hydroxyl_site"/>
</dbReference>
<feature type="domain" description="TB" evidence="13">
    <location>
        <begin position="1522"/>
        <end position="1581"/>
    </location>
</feature>
<dbReference type="FunFam" id="2.10.25.10:FF:000005">
    <property type="entry name" value="Fibrillin 2"/>
    <property type="match status" value="6"/>
</dbReference>
<comment type="caution">
    <text evidence="14">The sequence shown here is derived from an EMBL/GenBank/DDBJ whole genome shotgun (WGS) entry which is preliminary data.</text>
</comment>
<keyword evidence="5" id="KW-0732">Signal</keyword>
<evidence type="ECO:0000256" key="9">
    <source>
        <dbReference type="ARBA" id="ARBA00023180"/>
    </source>
</evidence>
<dbReference type="FunFam" id="2.10.25.10:FF:000038">
    <property type="entry name" value="Fibrillin 2"/>
    <property type="match status" value="2"/>
</dbReference>
<feature type="domain" description="EGF-like" evidence="12">
    <location>
        <begin position="2189"/>
        <end position="2230"/>
    </location>
</feature>
<feature type="domain" description="EGF-like" evidence="12">
    <location>
        <begin position="644"/>
        <end position="684"/>
    </location>
</feature>
<dbReference type="InterPro" id="IPR036773">
    <property type="entry name" value="TB_dom_sf"/>
</dbReference>
<feature type="domain" description="TB" evidence="13">
    <location>
        <begin position="1362"/>
        <end position="1420"/>
    </location>
</feature>
<feature type="domain" description="EGF-like" evidence="12">
    <location>
        <begin position="1"/>
        <end position="24"/>
    </location>
</feature>
<keyword evidence="9" id="KW-0325">Glycoprotein</keyword>
<feature type="domain" description="EGF-like" evidence="12">
    <location>
        <begin position="2079"/>
        <end position="2120"/>
    </location>
</feature>
<feature type="domain" description="EGF-like" evidence="12">
    <location>
        <begin position="1275"/>
        <end position="1312"/>
    </location>
</feature>
<keyword evidence="15" id="KW-1185">Reference proteome</keyword>
<feature type="domain" description="EGF-like" evidence="12">
    <location>
        <begin position="1958"/>
        <end position="1997"/>
    </location>
</feature>
<evidence type="ECO:0000256" key="6">
    <source>
        <dbReference type="ARBA" id="ARBA00022737"/>
    </source>
</evidence>
<feature type="domain" description="EGF-like" evidence="12">
    <location>
        <begin position="1717"/>
        <end position="1757"/>
    </location>
</feature>
<feature type="domain" description="EGF-like" evidence="12">
    <location>
        <begin position="92"/>
        <end position="133"/>
    </location>
</feature>
<dbReference type="FunFam" id="2.10.25.10:FF:000119">
    <property type="entry name" value="vitamin K-dependent protein S"/>
    <property type="match status" value="1"/>
</dbReference>
<evidence type="ECO:0000256" key="11">
    <source>
        <dbReference type="SAM" id="MobiDB-lite"/>
    </source>
</evidence>
<keyword evidence="2" id="KW-0964">Secreted</keyword>
<feature type="domain" description="EGF-like" evidence="12">
    <location>
        <begin position="560"/>
        <end position="601"/>
    </location>
</feature>
<reference evidence="14 15" key="1">
    <citation type="journal article" date="2017" name="Nat. Ecol. Evol.">
        <title>Scallop genome provides insights into evolution of bilaterian karyotype and development.</title>
        <authorList>
            <person name="Wang S."/>
            <person name="Zhang J."/>
            <person name="Jiao W."/>
            <person name="Li J."/>
            <person name="Xun X."/>
            <person name="Sun Y."/>
            <person name="Guo X."/>
            <person name="Huan P."/>
            <person name="Dong B."/>
            <person name="Zhang L."/>
            <person name="Hu X."/>
            <person name="Sun X."/>
            <person name="Wang J."/>
            <person name="Zhao C."/>
            <person name="Wang Y."/>
            <person name="Wang D."/>
            <person name="Huang X."/>
            <person name="Wang R."/>
            <person name="Lv J."/>
            <person name="Li Y."/>
            <person name="Zhang Z."/>
            <person name="Liu B."/>
            <person name="Lu W."/>
            <person name="Hui Y."/>
            <person name="Liang J."/>
            <person name="Zhou Z."/>
            <person name="Hou R."/>
            <person name="Li X."/>
            <person name="Liu Y."/>
            <person name="Li H."/>
            <person name="Ning X."/>
            <person name="Lin Y."/>
            <person name="Zhao L."/>
            <person name="Xing Q."/>
            <person name="Dou J."/>
            <person name="Li Y."/>
            <person name="Mao J."/>
            <person name="Guo H."/>
            <person name="Dou H."/>
            <person name="Li T."/>
            <person name="Mu C."/>
            <person name="Jiang W."/>
            <person name="Fu Q."/>
            <person name="Fu X."/>
            <person name="Miao Y."/>
            <person name="Liu J."/>
            <person name="Yu Q."/>
            <person name="Li R."/>
            <person name="Liao H."/>
            <person name="Li X."/>
            <person name="Kong Y."/>
            <person name="Jiang Z."/>
            <person name="Chourrout D."/>
            <person name="Li R."/>
            <person name="Bao Z."/>
        </authorList>
    </citation>
    <scope>NUCLEOTIDE SEQUENCE [LARGE SCALE GENOMIC DNA]</scope>
    <source>
        <strain evidence="14 15">PY_sf001</strain>
    </source>
</reference>
<feature type="domain" description="EGF-like" evidence="12">
    <location>
        <begin position="1476"/>
        <end position="1513"/>
    </location>
</feature>
<feature type="domain" description="EGF-like" evidence="12">
    <location>
        <begin position="2272"/>
        <end position="2311"/>
    </location>
</feature>
<feature type="domain" description="EGF-like" evidence="12">
    <location>
        <begin position="1631"/>
        <end position="1674"/>
    </location>
</feature>
<dbReference type="InterPro" id="IPR013032">
    <property type="entry name" value="EGF-like_CS"/>
</dbReference>
<evidence type="ECO:0000259" key="12">
    <source>
        <dbReference type="PROSITE" id="PS50026"/>
    </source>
</evidence>
<feature type="domain" description="EGF-like" evidence="12">
    <location>
        <begin position="1436"/>
        <end position="1475"/>
    </location>
</feature>
<feature type="disulfide bond" evidence="10">
    <location>
        <begin position="14"/>
        <end position="23"/>
    </location>
</feature>
<evidence type="ECO:0000256" key="2">
    <source>
        <dbReference type="ARBA" id="ARBA00022525"/>
    </source>
</evidence>
<dbReference type="GO" id="GO:0005509">
    <property type="term" value="F:calcium ion binding"/>
    <property type="evidence" value="ECO:0007669"/>
    <property type="project" value="InterPro"/>
</dbReference>
<dbReference type="OrthoDB" id="10045365at2759"/>
<comment type="subcellular location">
    <subcellularLocation>
        <location evidence="1">Secreted</location>
        <location evidence="1">Extracellular space</location>
        <location evidence="1">Extracellular matrix</location>
    </subcellularLocation>
</comment>
<dbReference type="FunFam" id="2.10.25.10:FF:000014">
    <property type="entry name" value="Latent-transforming growth factor beta-binding protein 3"/>
    <property type="match status" value="2"/>
</dbReference>
<dbReference type="STRING" id="6573.A0A210QFL2"/>
<feature type="domain" description="EGF-like" evidence="12">
    <location>
        <begin position="1151"/>
        <end position="1189"/>
    </location>
</feature>
<dbReference type="FunFam" id="2.10.25.10:FF:000071">
    <property type="entry name" value="Fibrillin 2"/>
    <property type="match status" value="1"/>
</dbReference>
<dbReference type="PROSITE" id="PS01187">
    <property type="entry name" value="EGF_CA"/>
    <property type="match status" value="15"/>
</dbReference>
<feature type="domain" description="TB" evidence="13">
    <location>
        <begin position="2125"/>
        <end position="2177"/>
    </location>
</feature>
<dbReference type="PROSITE" id="PS51364">
    <property type="entry name" value="TB"/>
    <property type="match status" value="9"/>
</dbReference>
<accession>A0A210QFL2</accession>
<dbReference type="PIRSF" id="PIRSF036312">
    <property type="entry name" value="Fibrillin"/>
    <property type="match status" value="1"/>
</dbReference>
<evidence type="ECO:0000256" key="5">
    <source>
        <dbReference type="ARBA" id="ARBA00022729"/>
    </source>
</evidence>
<dbReference type="FunFam" id="2.10.25.10:FF:000653">
    <property type="entry name" value="Putative Fibrillin-1"/>
    <property type="match status" value="1"/>
</dbReference>
<feature type="domain" description="EGF-like" evidence="12">
    <location>
        <begin position="2355"/>
        <end position="2393"/>
    </location>
</feature>
<feature type="domain" description="EGF-like" evidence="12">
    <location>
        <begin position="1802"/>
        <end position="1843"/>
    </location>
</feature>
<dbReference type="Proteomes" id="UP000242188">
    <property type="component" value="Unassembled WGS sequence"/>
</dbReference>
<evidence type="ECO:0000256" key="8">
    <source>
        <dbReference type="ARBA" id="ARBA00023157"/>
    </source>
</evidence>
<dbReference type="Gene3D" id="2.10.25.10">
    <property type="entry name" value="Laminin"/>
    <property type="match status" value="44"/>
</dbReference>
<evidence type="ECO:0000256" key="7">
    <source>
        <dbReference type="ARBA" id="ARBA00022837"/>
    </source>
</evidence>
<dbReference type="FunFam" id="2.10.25.10:FF:000096">
    <property type="entry name" value="Putative fibrillin 2"/>
    <property type="match status" value="1"/>
</dbReference>
<dbReference type="FunFam" id="2.10.25.10:FF:000003">
    <property type="entry name" value="fibrillin-1 isoform X1"/>
    <property type="match status" value="10"/>
</dbReference>
<dbReference type="Pfam" id="PF12662">
    <property type="entry name" value="cEGF"/>
    <property type="match status" value="4"/>
</dbReference>
<feature type="domain" description="TB" evidence="13">
    <location>
        <begin position="30"/>
        <end position="71"/>
    </location>
</feature>
<dbReference type="InterPro" id="IPR000742">
    <property type="entry name" value="EGF"/>
</dbReference>
<dbReference type="PROSITE" id="PS01186">
    <property type="entry name" value="EGF_2"/>
    <property type="match status" value="25"/>
</dbReference>
<feature type="domain" description="EGF-like" evidence="12">
    <location>
        <begin position="1589"/>
        <end position="1630"/>
    </location>
</feature>
<dbReference type="SMART" id="SM00181">
    <property type="entry name" value="EGF"/>
    <property type="match status" value="45"/>
</dbReference>
<dbReference type="InterPro" id="IPR017878">
    <property type="entry name" value="TB_dom"/>
</dbReference>
<dbReference type="InterPro" id="IPR026823">
    <property type="entry name" value="cEGF"/>
</dbReference>
<feature type="compositionally biased region" description="Polar residues" evidence="11">
    <location>
        <begin position="2534"/>
        <end position="2557"/>
    </location>
</feature>
<dbReference type="SUPFAM" id="SSF57581">
    <property type="entry name" value="TB module/8-cys domain"/>
    <property type="match status" value="9"/>
</dbReference>
<feature type="domain" description="EGF-like" evidence="12">
    <location>
        <begin position="1758"/>
        <end position="1795"/>
    </location>
</feature>
<evidence type="ECO:0000259" key="13">
    <source>
        <dbReference type="PROSITE" id="PS51364"/>
    </source>
</evidence>
<comment type="caution">
    <text evidence="10">Lacks conserved residue(s) required for the propagation of feature annotation.</text>
</comment>
<evidence type="ECO:0000256" key="4">
    <source>
        <dbReference type="ARBA" id="ARBA00022536"/>
    </source>
</evidence>
<feature type="domain" description="EGF-like" evidence="12">
    <location>
        <begin position="323"/>
        <end position="359"/>
    </location>
</feature>
<feature type="domain" description="TB" evidence="13">
    <location>
        <begin position="796"/>
        <end position="847"/>
    </location>
</feature>
<feature type="domain" description="EGF-like" evidence="12">
    <location>
        <begin position="749"/>
        <end position="791"/>
    </location>
</feature>
<dbReference type="InterPro" id="IPR001881">
    <property type="entry name" value="EGF-like_Ca-bd_dom"/>
</dbReference>
<feature type="domain" description="EGF-like" evidence="12">
    <location>
        <begin position="982"/>
        <end position="1019"/>
    </location>
</feature>
<feature type="domain" description="EGF-like" evidence="12">
    <location>
        <begin position="1192"/>
        <end position="1230"/>
    </location>
</feature>
<dbReference type="Pfam" id="PF12661">
    <property type="entry name" value="hEGF"/>
    <property type="match status" value="1"/>
</dbReference>
<dbReference type="Pfam" id="PF07645">
    <property type="entry name" value="EGF_CA"/>
    <property type="match status" value="32"/>
</dbReference>
<feature type="compositionally biased region" description="Basic residues" evidence="11">
    <location>
        <begin position="2524"/>
        <end position="2533"/>
    </location>
</feature>
<feature type="disulfide bond" evidence="10">
    <location>
        <begin position="648"/>
        <end position="658"/>
    </location>
</feature>
<dbReference type="InterPro" id="IPR049883">
    <property type="entry name" value="NOTCH1_EGF-like"/>
</dbReference>
<evidence type="ECO:0000256" key="10">
    <source>
        <dbReference type="PROSITE-ProRule" id="PRU00076"/>
    </source>
</evidence>
<dbReference type="SMART" id="SM00179">
    <property type="entry name" value="EGF_CA"/>
    <property type="match status" value="44"/>
</dbReference>
<name>A0A210QFL2_MIZYE</name>
<dbReference type="EMBL" id="NEDP02003864">
    <property type="protein sequence ID" value="OWF47553.1"/>
    <property type="molecule type" value="Genomic_DNA"/>
</dbReference>
<keyword evidence="8 10" id="KW-1015">Disulfide bond</keyword>
<dbReference type="SUPFAM" id="SSF57184">
    <property type="entry name" value="Growth factor receptor domain"/>
    <property type="match status" value="11"/>
</dbReference>
<dbReference type="PROSITE" id="PS50026">
    <property type="entry name" value="EGF_3"/>
    <property type="match status" value="38"/>
</dbReference>
<feature type="domain" description="EGF-like" evidence="12">
    <location>
        <begin position="898"/>
        <end position="939"/>
    </location>
</feature>
<dbReference type="PROSITE" id="PS00010">
    <property type="entry name" value="ASX_HYDROXYL"/>
    <property type="match status" value="39"/>
</dbReference>
<feature type="domain" description="EGF-like" evidence="12">
    <location>
        <begin position="602"/>
        <end position="643"/>
    </location>
</feature>
<dbReference type="PANTHER" id="PTHR47333">
    <property type="entry name" value="VON WILLEBRAND FACTOR C AND EGF DOMAIN-CONTAINING PROTEIN"/>
    <property type="match status" value="1"/>
</dbReference>